<reference evidence="1" key="1">
    <citation type="submission" date="2022-08" db="EMBL/GenBank/DDBJ databases">
        <title>Genome Sequence of Lecanicillium fungicola.</title>
        <authorList>
            <person name="Buettner E."/>
        </authorList>
    </citation>
    <scope>NUCLEOTIDE SEQUENCE</scope>
    <source>
        <strain evidence="1">Babe33</strain>
    </source>
</reference>
<name>A0ACC1NCT6_9HYPO</name>
<evidence type="ECO:0000313" key="2">
    <source>
        <dbReference type="Proteomes" id="UP001143910"/>
    </source>
</evidence>
<accession>A0ACC1NCT6</accession>
<organism evidence="1 2">
    <name type="scientific">Zarea fungicola</name>
    <dbReference type="NCBI Taxonomy" id="93591"/>
    <lineage>
        <taxon>Eukaryota</taxon>
        <taxon>Fungi</taxon>
        <taxon>Dikarya</taxon>
        <taxon>Ascomycota</taxon>
        <taxon>Pezizomycotina</taxon>
        <taxon>Sordariomycetes</taxon>
        <taxon>Hypocreomycetidae</taxon>
        <taxon>Hypocreales</taxon>
        <taxon>Cordycipitaceae</taxon>
        <taxon>Zarea</taxon>
    </lineage>
</organism>
<comment type="caution">
    <text evidence="1">The sequence shown here is derived from an EMBL/GenBank/DDBJ whole genome shotgun (WGS) entry which is preliminary data.</text>
</comment>
<evidence type="ECO:0000313" key="1">
    <source>
        <dbReference type="EMBL" id="KAJ2977082.1"/>
    </source>
</evidence>
<dbReference type="Proteomes" id="UP001143910">
    <property type="component" value="Unassembled WGS sequence"/>
</dbReference>
<sequence>MRFSTVSTLIAANSLCVRAAEDSLSASVAAIPQCALSAFQNALGKQSCDTKNVGAATFDCLCKQLTDISEIMAASASSELDADCLAKWSSALTAVCGFWSVVSTSASDYPAATKALASELGTSTGALGPATVTESSGRVNSTIAFPTGAASSITSATQSSAASTTLTSKAGGARATPVAAFVDAAALAGLLV</sequence>
<dbReference type="EMBL" id="JANJQO010000508">
    <property type="protein sequence ID" value="KAJ2977082.1"/>
    <property type="molecule type" value="Genomic_DNA"/>
</dbReference>
<protein>
    <submittedName>
        <fullName evidence="1">Uncharacterized protein</fullName>
    </submittedName>
</protein>
<keyword evidence="2" id="KW-1185">Reference proteome</keyword>
<proteinExistence type="predicted"/>
<gene>
    <name evidence="1" type="ORF">NQ176_g4576</name>
</gene>